<reference evidence="2 3" key="1">
    <citation type="journal article" date="2015" name="Stand. Genomic Sci.">
        <title>Complete genome sequence and description of Salinispira pacifica gen. nov., sp. nov., a novel spirochaete isolated form a hypersaline microbial mat.</title>
        <authorList>
            <person name="Ben Hania W."/>
            <person name="Joseph M."/>
            <person name="Schumann P."/>
            <person name="Bunk B."/>
            <person name="Fiebig A."/>
            <person name="Sproer C."/>
            <person name="Klenk H.P."/>
            <person name="Fardeau M.L."/>
            <person name="Spring S."/>
        </authorList>
    </citation>
    <scope>NUCLEOTIDE SEQUENCE [LARGE SCALE GENOMIC DNA]</scope>
    <source>
        <strain evidence="2 3">L21-RPul-D2</strain>
    </source>
</reference>
<proteinExistence type="predicted"/>
<dbReference type="AlphaFoldDB" id="V5WI42"/>
<dbReference type="eggNOG" id="COG3677">
    <property type="taxonomic scope" value="Bacteria"/>
</dbReference>
<evidence type="ECO:0000256" key="1">
    <source>
        <dbReference type="SAM" id="MobiDB-lite"/>
    </source>
</evidence>
<gene>
    <name evidence="2" type="ORF">L21SP2_2130</name>
</gene>
<feature type="region of interest" description="Disordered" evidence="1">
    <location>
        <begin position="257"/>
        <end position="276"/>
    </location>
</feature>
<protein>
    <submittedName>
        <fullName evidence="2">Uncharacterized protein</fullName>
    </submittedName>
</protein>
<keyword evidence="3" id="KW-1185">Reference proteome</keyword>
<feature type="compositionally biased region" description="Polar residues" evidence="1">
    <location>
        <begin position="267"/>
        <end position="276"/>
    </location>
</feature>
<dbReference type="HOGENOM" id="CLU_743749_0_0_12"/>
<dbReference type="OrthoDB" id="366937at2"/>
<dbReference type="RefSeq" id="WP_024268401.1">
    <property type="nucleotide sequence ID" value="NC_023035.1"/>
</dbReference>
<evidence type="ECO:0000313" key="2">
    <source>
        <dbReference type="EMBL" id="AHC15497.1"/>
    </source>
</evidence>
<evidence type="ECO:0000313" key="3">
    <source>
        <dbReference type="Proteomes" id="UP000018680"/>
    </source>
</evidence>
<accession>V5WI42</accession>
<organism evidence="2 3">
    <name type="scientific">Salinispira pacifica</name>
    <dbReference type="NCBI Taxonomy" id="1307761"/>
    <lineage>
        <taxon>Bacteria</taxon>
        <taxon>Pseudomonadati</taxon>
        <taxon>Spirochaetota</taxon>
        <taxon>Spirochaetia</taxon>
        <taxon>Spirochaetales</taxon>
        <taxon>Spirochaetaceae</taxon>
        <taxon>Salinispira</taxon>
    </lineage>
</organism>
<name>V5WI42_9SPIO</name>
<dbReference type="KEGG" id="slr:L21SP2_2130"/>
<dbReference type="EMBL" id="CP006939">
    <property type="protein sequence ID" value="AHC15497.1"/>
    <property type="molecule type" value="Genomic_DNA"/>
</dbReference>
<sequence>MNTLQPYITRLLTQISTNSLDFTHHSPVPHCSNPHCPRFADQKPHDQSWFRFHGCYFTKAFGRVPRYRCQDCGKTFSLQTFRMDYYVKKPVDYIPLIRQLVSSSGQGNMTRFTGMRYEQIQNRYERICRVLLAIHSDMRKLIKPEDEFALDGFESFSVSQFFPNNINILVGSGSELIYAMGYSQLRRKGRMTERQRQKRTDLEQTLGKAPGNAVEKSVQSILTHLCKYMKDKDIPDVTLNTDYHKAYVRALSKVPEGRSRIHHRQHSSTLPRTPSNRLFPVNYVDRQFRKNQANHVRESVQFARSPAAMMVRLSIYQMVHNYLMPRRVRDQRKGNWKTRGEQLGVPGWKLHEVIRKHWSRRVFLNKCSLWEPERMTWLLGWRNRGIDSGRRLPFHVWV</sequence>
<dbReference type="Proteomes" id="UP000018680">
    <property type="component" value="Chromosome"/>
</dbReference>